<reference evidence="2 3" key="1">
    <citation type="journal article" date="2019" name="Nat. Microbiol.">
        <title>Mediterranean grassland soil C-N compound turnover is dependent on rainfall and depth, and is mediated by genomically divergent microorganisms.</title>
        <authorList>
            <person name="Diamond S."/>
            <person name="Andeer P.F."/>
            <person name="Li Z."/>
            <person name="Crits-Christoph A."/>
            <person name="Burstein D."/>
            <person name="Anantharaman K."/>
            <person name="Lane K.R."/>
            <person name="Thomas B.C."/>
            <person name="Pan C."/>
            <person name="Northen T.R."/>
            <person name="Banfield J.F."/>
        </authorList>
    </citation>
    <scope>NUCLEOTIDE SEQUENCE [LARGE SCALE GENOMIC DNA]</scope>
    <source>
        <strain evidence="2">NP_4</strain>
    </source>
</reference>
<dbReference type="GO" id="GO:0008483">
    <property type="term" value="F:transaminase activity"/>
    <property type="evidence" value="ECO:0007669"/>
    <property type="project" value="UniProtKB-KW"/>
</dbReference>
<dbReference type="EMBL" id="VBAL01000086">
    <property type="protein sequence ID" value="TMJ02218.1"/>
    <property type="molecule type" value="Genomic_DNA"/>
</dbReference>
<dbReference type="Proteomes" id="UP000319353">
    <property type="component" value="Unassembled WGS sequence"/>
</dbReference>
<evidence type="ECO:0000313" key="2">
    <source>
        <dbReference type="EMBL" id="TMJ02218.1"/>
    </source>
</evidence>
<dbReference type="Gene3D" id="3.90.1150.10">
    <property type="entry name" value="Aspartate Aminotransferase, domain 1"/>
    <property type="match status" value="1"/>
</dbReference>
<comment type="caution">
    <text evidence="2">The sequence shown here is derived from an EMBL/GenBank/DDBJ whole genome shotgun (WGS) entry which is preliminary data.</text>
</comment>
<dbReference type="PANTHER" id="PTHR43586">
    <property type="entry name" value="CYSTEINE DESULFURASE"/>
    <property type="match status" value="1"/>
</dbReference>
<dbReference type="AlphaFoldDB" id="A0A537L2J6"/>
<name>A0A537L2J6_9BACT</name>
<dbReference type="InterPro" id="IPR000192">
    <property type="entry name" value="Aminotrans_V_dom"/>
</dbReference>
<dbReference type="InterPro" id="IPR015422">
    <property type="entry name" value="PyrdxlP-dep_Trfase_small"/>
</dbReference>
<proteinExistence type="predicted"/>
<dbReference type="Pfam" id="PF00266">
    <property type="entry name" value="Aminotran_5"/>
    <property type="match status" value="1"/>
</dbReference>
<dbReference type="PANTHER" id="PTHR43586:SF15">
    <property type="entry name" value="BLR3095 PROTEIN"/>
    <property type="match status" value="1"/>
</dbReference>
<keyword evidence="2" id="KW-0808">Transferase</keyword>
<evidence type="ECO:0000259" key="1">
    <source>
        <dbReference type="Pfam" id="PF00266"/>
    </source>
</evidence>
<keyword evidence="2" id="KW-0032">Aminotransferase</keyword>
<accession>A0A537L2J6</accession>
<protein>
    <submittedName>
        <fullName evidence="2">Aminotransferase class V-fold PLP-dependent enzyme</fullName>
    </submittedName>
</protein>
<organism evidence="2 3">
    <name type="scientific">Candidatus Segetimicrobium genomatis</name>
    <dbReference type="NCBI Taxonomy" id="2569760"/>
    <lineage>
        <taxon>Bacteria</taxon>
        <taxon>Bacillati</taxon>
        <taxon>Candidatus Sysuimicrobiota</taxon>
        <taxon>Candidatus Sysuimicrobiia</taxon>
        <taxon>Candidatus Sysuimicrobiales</taxon>
        <taxon>Candidatus Segetimicrobiaceae</taxon>
        <taxon>Candidatus Segetimicrobium</taxon>
    </lineage>
</organism>
<dbReference type="SUPFAM" id="SSF53383">
    <property type="entry name" value="PLP-dependent transferases"/>
    <property type="match status" value="1"/>
</dbReference>
<feature type="domain" description="Aminotransferase class V" evidence="1">
    <location>
        <begin position="66"/>
        <end position="351"/>
    </location>
</feature>
<sequence length="385" mass="42243">MEKTTTQLSTPWEKYRAEFPICQRKTYFNTCSLGALSTRVASAVRQFTELWDVSGAAAWYGPWLAEIERLRERFAALIGAWPDEIAIFPSVTTALTAVASAFDYRARPRVVISDLEFPTTVYQWLVKEPGGVTLEMIHSPDRLTIPVDEYARAADAHTQLLVASHVYFTSGVIQDIAAVARVAHQHGAHCLIDAYQSIGQLPADVHVAGVDFLITGGLKWLLGGPGVAYLYVRRDLAAQLRPTDVGWFAHRDQFAFDIQRFTYADGARRFEGGTPSVAAVYAGRAGIDIVAELGVSRIRAHQIELVSAVVDEARRLRPAHTEELAGIVTIPREDPKAVVAALSQRGIIVDARPGLVRLSPYFYNTPEECAGVVAAIAELEKQGIT</sequence>
<gene>
    <name evidence="2" type="ORF">E6H01_07125</name>
</gene>
<dbReference type="InterPro" id="IPR015421">
    <property type="entry name" value="PyrdxlP-dep_Trfase_major"/>
</dbReference>
<evidence type="ECO:0000313" key="3">
    <source>
        <dbReference type="Proteomes" id="UP000319353"/>
    </source>
</evidence>
<dbReference type="InterPro" id="IPR015424">
    <property type="entry name" value="PyrdxlP-dep_Trfase"/>
</dbReference>
<dbReference type="Gene3D" id="3.40.640.10">
    <property type="entry name" value="Type I PLP-dependent aspartate aminotransferase-like (Major domain)"/>
    <property type="match status" value="1"/>
</dbReference>